<sequence length="63" mass="6985">MTALTHTAIFPWQKAPADVPFGGEDETAAMVYVGDIYALLELDRFLESAGGSREQEPAWPFIR</sequence>
<accession>A0A1F6TDE6</accession>
<dbReference type="AlphaFoldDB" id="A0A1F6TDE6"/>
<comment type="caution">
    <text evidence="1">The sequence shown here is derived from an EMBL/GenBank/DDBJ whole genome shotgun (WGS) entry which is preliminary data.</text>
</comment>
<dbReference type="EMBL" id="MFST01000131">
    <property type="protein sequence ID" value="OGI43089.1"/>
    <property type="molecule type" value="Genomic_DNA"/>
</dbReference>
<reference evidence="1 2" key="1">
    <citation type="journal article" date="2016" name="Nat. Commun.">
        <title>Thousands of microbial genomes shed light on interconnected biogeochemical processes in an aquifer system.</title>
        <authorList>
            <person name="Anantharaman K."/>
            <person name="Brown C.T."/>
            <person name="Hug L.A."/>
            <person name="Sharon I."/>
            <person name="Castelle C.J."/>
            <person name="Probst A.J."/>
            <person name="Thomas B.C."/>
            <person name="Singh A."/>
            <person name="Wilkins M.J."/>
            <person name="Karaoz U."/>
            <person name="Brodie E.L."/>
            <person name="Williams K.H."/>
            <person name="Hubbard S.S."/>
            <person name="Banfield J.F."/>
        </authorList>
    </citation>
    <scope>NUCLEOTIDE SEQUENCE [LARGE SCALE GENOMIC DNA]</scope>
</reference>
<evidence type="ECO:0000313" key="2">
    <source>
        <dbReference type="Proteomes" id="UP000179344"/>
    </source>
</evidence>
<organism evidence="1 2">
    <name type="scientific">Candidatus Muproteobacteria bacterium RBG_16_65_31</name>
    <dbReference type="NCBI Taxonomy" id="1817759"/>
    <lineage>
        <taxon>Bacteria</taxon>
        <taxon>Pseudomonadati</taxon>
        <taxon>Pseudomonadota</taxon>
        <taxon>Candidatus Muproteobacteria</taxon>
    </lineage>
</organism>
<protein>
    <submittedName>
        <fullName evidence="1">Uncharacterized protein</fullName>
    </submittedName>
</protein>
<proteinExistence type="predicted"/>
<name>A0A1F6TDE6_9PROT</name>
<dbReference type="Proteomes" id="UP000179344">
    <property type="component" value="Unassembled WGS sequence"/>
</dbReference>
<gene>
    <name evidence="1" type="ORF">A2V92_00430</name>
</gene>
<evidence type="ECO:0000313" key="1">
    <source>
        <dbReference type="EMBL" id="OGI43089.1"/>
    </source>
</evidence>